<dbReference type="Pfam" id="PF07543">
    <property type="entry name" value="PGA2"/>
    <property type="match status" value="1"/>
</dbReference>
<dbReference type="EMBL" id="CAJPDS010000065">
    <property type="protein sequence ID" value="CAF9932994.1"/>
    <property type="molecule type" value="Genomic_DNA"/>
</dbReference>
<dbReference type="InterPro" id="IPR011431">
    <property type="entry name" value="Trafficking_Pga2"/>
</dbReference>
<dbReference type="AlphaFoldDB" id="A0A8H3IYM2"/>
<protein>
    <submittedName>
        <fullName evidence="2">Uncharacterized protein</fullName>
    </submittedName>
</protein>
<sequence>MNFLIVSYHEHHSLSALPISSVLMDYSTVENIKTWLQETQIYIEENIIRLPRKSSIRLLIVIGAYCLFRPFLLKWGGVKQTTDYDKALEDDEAEEDSAANESQEASSVSAKTPSARDNKSQATWGEKARQRQRRPVRELVEGNNELSGPDVESDKEIEEFLRKTIG</sequence>
<feature type="region of interest" description="Disordered" evidence="1">
    <location>
        <begin position="86"/>
        <end position="155"/>
    </location>
</feature>
<feature type="compositionally biased region" description="Acidic residues" evidence="1">
    <location>
        <begin position="88"/>
        <end position="98"/>
    </location>
</feature>
<accession>A0A8H3IYM2</accession>
<evidence type="ECO:0000313" key="3">
    <source>
        <dbReference type="Proteomes" id="UP000664521"/>
    </source>
</evidence>
<gene>
    <name evidence="2" type="ORF">HETSPECPRED_008510</name>
</gene>
<organism evidence="2 3">
    <name type="scientific">Heterodermia speciosa</name>
    <dbReference type="NCBI Taxonomy" id="116794"/>
    <lineage>
        <taxon>Eukaryota</taxon>
        <taxon>Fungi</taxon>
        <taxon>Dikarya</taxon>
        <taxon>Ascomycota</taxon>
        <taxon>Pezizomycotina</taxon>
        <taxon>Lecanoromycetes</taxon>
        <taxon>OSLEUM clade</taxon>
        <taxon>Lecanoromycetidae</taxon>
        <taxon>Caliciales</taxon>
        <taxon>Physciaceae</taxon>
        <taxon>Heterodermia</taxon>
    </lineage>
</organism>
<dbReference type="Proteomes" id="UP000664521">
    <property type="component" value="Unassembled WGS sequence"/>
</dbReference>
<evidence type="ECO:0000256" key="1">
    <source>
        <dbReference type="SAM" id="MobiDB-lite"/>
    </source>
</evidence>
<proteinExistence type="predicted"/>
<reference evidence="2" key="1">
    <citation type="submission" date="2021-03" db="EMBL/GenBank/DDBJ databases">
        <authorList>
            <person name="Tagirdzhanova G."/>
        </authorList>
    </citation>
    <scope>NUCLEOTIDE SEQUENCE</scope>
</reference>
<dbReference type="PANTHER" id="PTHR28199:SF1">
    <property type="entry name" value="PROCESSING OF GAS1 AND ALP PROTEIN 2"/>
    <property type="match status" value="1"/>
</dbReference>
<comment type="caution">
    <text evidence="2">The sequence shown here is derived from an EMBL/GenBank/DDBJ whole genome shotgun (WGS) entry which is preliminary data.</text>
</comment>
<dbReference type="OrthoDB" id="4227028at2759"/>
<dbReference type="PANTHER" id="PTHR28199">
    <property type="entry name" value="PROCESSING OF GAS1 AND ALP PROTEIN 2"/>
    <property type="match status" value="1"/>
</dbReference>
<evidence type="ECO:0000313" key="2">
    <source>
        <dbReference type="EMBL" id="CAF9932994.1"/>
    </source>
</evidence>
<keyword evidence="3" id="KW-1185">Reference proteome</keyword>
<dbReference type="GO" id="GO:0015031">
    <property type="term" value="P:protein transport"/>
    <property type="evidence" value="ECO:0007669"/>
    <property type="project" value="TreeGrafter"/>
</dbReference>
<feature type="compositionally biased region" description="Low complexity" evidence="1">
    <location>
        <begin position="99"/>
        <end position="110"/>
    </location>
</feature>
<name>A0A8H3IYM2_9LECA</name>